<evidence type="ECO:0000256" key="1">
    <source>
        <dbReference type="ARBA" id="ARBA00022679"/>
    </source>
</evidence>
<dbReference type="InterPro" id="IPR023213">
    <property type="entry name" value="CAT-like_dom_sf"/>
</dbReference>
<dbReference type="Gene3D" id="3.30.559.10">
    <property type="entry name" value="Chloramphenicol acetyltransferase-like domain"/>
    <property type="match status" value="2"/>
</dbReference>
<keyword evidence="1" id="KW-0808">Transferase</keyword>
<evidence type="ECO:0000313" key="2">
    <source>
        <dbReference type="EMBL" id="KAL1566312.1"/>
    </source>
</evidence>
<gene>
    <name evidence="2" type="ORF">AAHA92_01940</name>
</gene>
<dbReference type="GO" id="GO:0016740">
    <property type="term" value="F:transferase activity"/>
    <property type="evidence" value="ECO:0007669"/>
    <property type="project" value="UniProtKB-KW"/>
</dbReference>
<evidence type="ECO:0008006" key="4">
    <source>
        <dbReference type="Google" id="ProtNLM"/>
    </source>
</evidence>
<accession>A0ABD1ID74</accession>
<sequence>MAKVDVISSCVIRMAGSNTNPISRLDLTPWDIQMLSIDSIQRGILFHSPQSQQTLIPHLETSLSRTLDFFPPLAGRLATTAHDDGTISFFLNCNNAGVEFVHALAAATSVSHILEPKYVPEIVTSFFADIGSPISDLRPLLAVQVTELIDGVFIALTANHVAVDGVSFWHFFNSWSEISRGSDTISKTPVFKHGVRNGPLRLRPLEKSSSVLPPPTLLERVFHYSKQTLSNLKAKANSEAGTDKISSLQAMLAHLWPIVSCHRHSGISLDLVGREVTLVMLVGLRPRLPLPEGYFGNAAFAARLTMSAAELVREGIGHVAVKINELVARHTKEAIGKMMEDWVICPAAPQRGAFSFVITGSPRYDVYGNDFGWGKPIAVRGGPRQKFDGKITLFPPAECGGIDVEVCLVPETLWAMERDVEFMEAFSV</sequence>
<keyword evidence="3" id="KW-1185">Reference proteome</keyword>
<proteinExistence type="predicted"/>
<dbReference type="AlphaFoldDB" id="A0ABD1ID74"/>
<dbReference type="Proteomes" id="UP001567538">
    <property type="component" value="Unassembled WGS sequence"/>
</dbReference>
<dbReference type="Pfam" id="PF02458">
    <property type="entry name" value="Transferase"/>
    <property type="match status" value="1"/>
</dbReference>
<reference evidence="2 3" key="1">
    <citation type="submission" date="2024-06" db="EMBL/GenBank/DDBJ databases">
        <title>A chromosome level genome sequence of Diviner's sage (Salvia divinorum).</title>
        <authorList>
            <person name="Ford S.A."/>
            <person name="Ro D.-K."/>
            <person name="Ness R.W."/>
            <person name="Phillips M.A."/>
        </authorList>
    </citation>
    <scope>NUCLEOTIDE SEQUENCE [LARGE SCALE GENOMIC DNA]</scope>
    <source>
        <strain evidence="2">SAF-2024a</strain>
        <tissue evidence="2">Leaf</tissue>
    </source>
</reference>
<dbReference type="PANTHER" id="PTHR31896">
    <property type="entry name" value="FAMILY REGULATORY PROTEIN, PUTATIVE (AFU_ORTHOLOGUE AFUA_3G14730)-RELATED"/>
    <property type="match status" value="1"/>
</dbReference>
<dbReference type="EMBL" id="JBEAFC010000002">
    <property type="protein sequence ID" value="KAL1566312.1"/>
    <property type="molecule type" value="Genomic_DNA"/>
</dbReference>
<name>A0ABD1ID74_SALDI</name>
<evidence type="ECO:0000313" key="3">
    <source>
        <dbReference type="Proteomes" id="UP001567538"/>
    </source>
</evidence>
<dbReference type="InterPro" id="IPR051283">
    <property type="entry name" value="Sec_Metabolite_Acyltrans"/>
</dbReference>
<comment type="caution">
    <text evidence="2">The sequence shown here is derived from an EMBL/GenBank/DDBJ whole genome shotgun (WGS) entry which is preliminary data.</text>
</comment>
<dbReference type="PANTHER" id="PTHR31896:SF43">
    <property type="entry name" value="PROTEIN ENHANCED PSEUDOMONAS SUSCEPTIBILITY 1"/>
    <property type="match status" value="1"/>
</dbReference>
<organism evidence="2 3">
    <name type="scientific">Salvia divinorum</name>
    <name type="common">Maria pastora</name>
    <name type="synonym">Diviner's sage</name>
    <dbReference type="NCBI Taxonomy" id="28513"/>
    <lineage>
        <taxon>Eukaryota</taxon>
        <taxon>Viridiplantae</taxon>
        <taxon>Streptophyta</taxon>
        <taxon>Embryophyta</taxon>
        <taxon>Tracheophyta</taxon>
        <taxon>Spermatophyta</taxon>
        <taxon>Magnoliopsida</taxon>
        <taxon>eudicotyledons</taxon>
        <taxon>Gunneridae</taxon>
        <taxon>Pentapetalae</taxon>
        <taxon>asterids</taxon>
        <taxon>lamiids</taxon>
        <taxon>Lamiales</taxon>
        <taxon>Lamiaceae</taxon>
        <taxon>Nepetoideae</taxon>
        <taxon>Mentheae</taxon>
        <taxon>Salviinae</taxon>
        <taxon>Salvia</taxon>
        <taxon>Salvia subgen. Calosphace</taxon>
    </lineage>
</organism>
<protein>
    <recommendedName>
        <fullName evidence="4">HXXXD-type acyl-transferase family protein</fullName>
    </recommendedName>
</protein>